<proteinExistence type="predicted"/>
<keyword evidence="2" id="KW-1185">Reference proteome</keyword>
<dbReference type="EMBL" id="WIUZ02000012">
    <property type="protein sequence ID" value="KAF9782287.1"/>
    <property type="molecule type" value="Genomic_DNA"/>
</dbReference>
<reference evidence="1" key="2">
    <citation type="submission" date="2020-11" db="EMBL/GenBank/DDBJ databases">
        <authorList>
            <consortium name="DOE Joint Genome Institute"/>
            <person name="Kuo A."/>
            <person name="Miyauchi S."/>
            <person name="Kiss E."/>
            <person name="Drula E."/>
            <person name="Kohler A."/>
            <person name="Sanchez-Garcia M."/>
            <person name="Andreopoulos B."/>
            <person name="Barry K.W."/>
            <person name="Bonito G."/>
            <person name="Buee M."/>
            <person name="Carver A."/>
            <person name="Chen C."/>
            <person name="Cichocki N."/>
            <person name="Clum A."/>
            <person name="Culley D."/>
            <person name="Crous P.W."/>
            <person name="Fauchery L."/>
            <person name="Girlanda M."/>
            <person name="Hayes R."/>
            <person name="Keri Z."/>
            <person name="Labutti K."/>
            <person name="Lipzen A."/>
            <person name="Lombard V."/>
            <person name="Magnuson J."/>
            <person name="Maillard F."/>
            <person name="Morin E."/>
            <person name="Murat C."/>
            <person name="Nolan M."/>
            <person name="Ohm R."/>
            <person name="Pangilinan J."/>
            <person name="Pereira M."/>
            <person name="Perotto S."/>
            <person name="Peter M."/>
            <person name="Riley R."/>
            <person name="Sitrit Y."/>
            <person name="Stielow B."/>
            <person name="Szollosi G."/>
            <person name="Zifcakova L."/>
            <person name="Stursova M."/>
            <person name="Spatafora J.W."/>
            <person name="Tedersoo L."/>
            <person name="Vaario L.-M."/>
            <person name="Yamada A."/>
            <person name="Yan M."/>
            <person name="Wang P."/>
            <person name="Xu J."/>
            <person name="Bruns T."/>
            <person name="Baldrian P."/>
            <person name="Vilgalys R."/>
            <person name="Henrissat B."/>
            <person name="Grigoriev I.V."/>
            <person name="Hibbett D."/>
            <person name="Nagy L.G."/>
            <person name="Martin F.M."/>
        </authorList>
    </citation>
    <scope>NUCLEOTIDE SEQUENCE</scope>
    <source>
        <strain evidence="1">UH-Tt-Lm1</strain>
    </source>
</reference>
<reference evidence="1" key="1">
    <citation type="journal article" date="2020" name="Nat. Commun.">
        <title>Large-scale genome sequencing of mycorrhizal fungi provides insights into the early evolution of symbiotic traits.</title>
        <authorList>
            <person name="Miyauchi S."/>
            <person name="Kiss E."/>
            <person name="Kuo A."/>
            <person name="Drula E."/>
            <person name="Kohler A."/>
            <person name="Sanchez-Garcia M."/>
            <person name="Morin E."/>
            <person name="Andreopoulos B."/>
            <person name="Barry K.W."/>
            <person name="Bonito G."/>
            <person name="Buee M."/>
            <person name="Carver A."/>
            <person name="Chen C."/>
            <person name="Cichocki N."/>
            <person name="Clum A."/>
            <person name="Culley D."/>
            <person name="Crous P.W."/>
            <person name="Fauchery L."/>
            <person name="Girlanda M."/>
            <person name="Hayes R.D."/>
            <person name="Keri Z."/>
            <person name="LaButti K."/>
            <person name="Lipzen A."/>
            <person name="Lombard V."/>
            <person name="Magnuson J."/>
            <person name="Maillard F."/>
            <person name="Murat C."/>
            <person name="Nolan M."/>
            <person name="Ohm R.A."/>
            <person name="Pangilinan J."/>
            <person name="Pereira M.F."/>
            <person name="Perotto S."/>
            <person name="Peter M."/>
            <person name="Pfister S."/>
            <person name="Riley R."/>
            <person name="Sitrit Y."/>
            <person name="Stielow J.B."/>
            <person name="Szollosi G."/>
            <person name="Zifcakova L."/>
            <person name="Stursova M."/>
            <person name="Spatafora J.W."/>
            <person name="Tedersoo L."/>
            <person name="Vaario L.M."/>
            <person name="Yamada A."/>
            <person name="Yan M."/>
            <person name="Wang P."/>
            <person name="Xu J."/>
            <person name="Bruns T."/>
            <person name="Baldrian P."/>
            <person name="Vilgalys R."/>
            <person name="Dunand C."/>
            <person name="Henrissat B."/>
            <person name="Grigoriev I.V."/>
            <person name="Hibbett D."/>
            <person name="Nagy L.G."/>
            <person name="Martin F.M."/>
        </authorList>
    </citation>
    <scope>NUCLEOTIDE SEQUENCE</scope>
    <source>
        <strain evidence="1">UH-Tt-Lm1</strain>
    </source>
</reference>
<dbReference type="AlphaFoldDB" id="A0A9P6HA01"/>
<evidence type="ECO:0000313" key="2">
    <source>
        <dbReference type="Proteomes" id="UP000736335"/>
    </source>
</evidence>
<name>A0A9P6HA01_9AGAM</name>
<organism evidence="1 2">
    <name type="scientific">Thelephora terrestris</name>
    <dbReference type="NCBI Taxonomy" id="56493"/>
    <lineage>
        <taxon>Eukaryota</taxon>
        <taxon>Fungi</taxon>
        <taxon>Dikarya</taxon>
        <taxon>Basidiomycota</taxon>
        <taxon>Agaricomycotina</taxon>
        <taxon>Agaricomycetes</taxon>
        <taxon>Thelephorales</taxon>
        <taxon>Thelephoraceae</taxon>
        <taxon>Thelephora</taxon>
    </lineage>
</organism>
<accession>A0A9P6HA01</accession>
<evidence type="ECO:0000313" key="1">
    <source>
        <dbReference type="EMBL" id="KAF9782287.1"/>
    </source>
</evidence>
<evidence type="ECO:0008006" key="3">
    <source>
        <dbReference type="Google" id="ProtNLM"/>
    </source>
</evidence>
<sequence>MASSTFPPELLDSICCLLPTTDLLSVARASFTLNAVAQRTLYKSISVTPALHSQSVLDTLAARPHVAAHVRTFSINIHNEQPHAFYSLLAKALEQMTELTSLTLFLDADASWVLDSQANYLNLASFASSFPFDSNLVDFLSRTPAIVDLQVGAPLPSDDQPEIHLPPTSIPRLVRFTGSHQTARIVVPQRPVEALFLSEVISDDSIFGQLSRSKSNITIFDAVVSLGLLPCVTAISQTMPSLHYLRLMTVAPLDEHFDPSLYQQLSDALGTMSALASFEYSGMNWTCWNDPDSKRVWQSSPPTPNPDLPPADAMDDIFEFSENMILF</sequence>
<comment type="caution">
    <text evidence="1">The sequence shown here is derived from an EMBL/GenBank/DDBJ whole genome shotgun (WGS) entry which is preliminary data.</text>
</comment>
<protein>
    <recommendedName>
        <fullName evidence="3">F-box domain-containing protein</fullName>
    </recommendedName>
</protein>
<gene>
    <name evidence="1" type="ORF">BJ322DRAFT_210151</name>
</gene>
<dbReference type="OrthoDB" id="613763at2759"/>
<dbReference type="Proteomes" id="UP000736335">
    <property type="component" value="Unassembled WGS sequence"/>
</dbReference>